<sequence length="222" mass="26448">MMLNGFMDKQFPGLLLRKPLFYSWDIGIRFELGDPELDMSQKERYLREAGDRAIHLYNLLHREDDELLVVTNAHFLDRPRRHERKLNVYRRRVKDHRVLRKLSQITIPYIYAEAEKDENIETHRFVLECRGRDLRSEHLIRSLCNTDMGVKPSIEHEVYVINQTTGTIFHVYDDRGCDVIATSADALREVYEACNDWILDYDRQRIEKSFENTTTHDSRDGF</sequence>
<proteinExistence type="predicted"/>
<gene>
    <name evidence="2" type="primary">ynaE</name>
    <name evidence="2" type="ORF">GCM10007362_27190</name>
</gene>
<evidence type="ECO:0000313" key="3">
    <source>
        <dbReference type="Proteomes" id="UP000605427"/>
    </source>
</evidence>
<keyword evidence="3" id="KW-1185">Reference proteome</keyword>
<dbReference type="Pfam" id="PF13021">
    <property type="entry name" value="DUF3885"/>
    <property type="match status" value="1"/>
</dbReference>
<protein>
    <recommendedName>
        <fullName evidence="1">DUF3885 domain-containing protein</fullName>
    </recommendedName>
</protein>
<dbReference type="InterPro" id="IPR024976">
    <property type="entry name" value="DUF3885"/>
</dbReference>
<accession>A0ABQ1ZUN8</accession>
<evidence type="ECO:0000259" key="1">
    <source>
        <dbReference type="Pfam" id="PF13021"/>
    </source>
</evidence>
<organism evidence="2 3">
    <name type="scientific">Saccharibacillus endophyticus</name>
    <dbReference type="NCBI Taxonomy" id="2060666"/>
    <lineage>
        <taxon>Bacteria</taxon>
        <taxon>Bacillati</taxon>
        <taxon>Bacillota</taxon>
        <taxon>Bacilli</taxon>
        <taxon>Bacillales</taxon>
        <taxon>Paenibacillaceae</taxon>
        <taxon>Saccharibacillus</taxon>
    </lineage>
</organism>
<dbReference type="EMBL" id="BMDD01000003">
    <property type="protein sequence ID" value="GGH79818.1"/>
    <property type="molecule type" value="Genomic_DNA"/>
</dbReference>
<dbReference type="Proteomes" id="UP000605427">
    <property type="component" value="Unassembled WGS sequence"/>
</dbReference>
<name>A0ABQ1ZUN8_9BACL</name>
<evidence type="ECO:0000313" key="2">
    <source>
        <dbReference type="EMBL" id="GGH79818.1"/>
    </source>
</evidence>
<reference evidence="3" key="1">
    <citation type="journal article" date="2019" name="Int. J. Syst. Evol. Microbiol.">
        <title>The Global Catalogue of Microorganisms (GCM) 10K type strain sequencing project: providing services to taxonomists for standard genome sequencing and annotation.</title>
        <authorList>
            <consortium name="The Broad Institute Genomics Platform"/>
            <consortium name="The Broad Institute Genome Sequencing Center for Infectious Disease"/>
            <person name="Wu L."/>
            <person name="Ma J."/>
        </authorList>
    </citation>
    <scope>NUCLEOTIDE SEQUENCE [LARGE SCALE GENOMIC DNA]</scope>
    <source>
        <strain evidence="3">CCM 8702</strain>
    </source>
</reference>
<feature type="domain" description="DUF3885" evidence="1">
    <location>
        <begin position="4"/>
        <end position="202"/>
    </location>
</feature>
<comment type="caution">
    <text evidence="2">The sequence shown here is derived from an EMBL/GenBank/DDBJ whole genome shotgun (WGS) entry which is preliminary data.</text>
</comment>